<dbReference type="Pfam" id="PF21088">
    <property type="entry name" value="MS_channel_1st"/>
    <property type="match status" value="1"/>
</dbReference>
<sequence length="723" mass="82979">MRSLRIISFFCLLALFNAEADEVKKEPCPSPFCLEPNWWGYFESDKDLNDKILEAVKELEKLQNKMPEDMQQETLPFVNQVAVNLNALPEIKNLKVEMPEPKTYSKNYSIDEYIEIAAQNHNLLKAIDEEEKELNEEIRKNAKTEKQLDALMASYRKLTNRTNERLLQGLKLYSLQSSYAIEKQKERLLKEKKNALLEESRAKELELAYALSNLSITDSEKQLKKKLESLKKDLSMAELGSLHAEMSASSKVGESLKNEMAVEYSLQKTLSSYIHEAFIRLDILKSHAEIFFKKWLDKKIPKNDAQLEEKLSEWLLELEDIHQELKAWNLKVETTFQGLLHHNFDNTLFNTPKSEEDQTNETFKLYEVANENLNNINKLKGQLAALYHLSRQMERILYEKSPFFHFFYSLSDAFSDFYIETKKFLNQSIIKVGDIPITLSSLIESFLIVSFAALFSFFLRKALKRFLTHKDRISLSSLFIIDRLVHYLLMLIGIAIALANLGLNFSSLMLVLGALSVGIGFGLQMIVNNFVSSLIILFSRNIKVNDYIQLSSGEWGQVTDINIQNTIIRTSDGIEVVVPNSELIAQKFVNWTMKDPYKRLHIAFGVAYGTDKELVKKAAMEAALEVPSTISNHPRLENPKVVLNNFGDNALEFELIVWVNLLTAKGSHGSLYSGYRWHLDDAFSKYGIVIPFPQRDIRVYSGNGSSKKKEEEEDGFKSFAIKT</sequence>
<feature type="coiled-coil region" evidence="7">
    <location>
        <begin position="45"/>
        <end position="72"/>
    </location>
</feature>
<keyword evidence="7" id="KW-0175">Coiled coil</keyword>
<dbReference type="Gene3D" id="2.30.30.60">
    <property type="match status" value="1"/>
</dbReference>
<feature type="coiled-coil region" evidence="7">
    <location>
        <begin position="185"/>
        <end position="240"/>
    </location>
</feature>
<evidence type="ECO:0000256" key="9">
    <source>
        <dbReference type="SAM" id="Phobius"/>
    </source>
</evidence>
<dbReference type="Proteomes" id="UP000031552">
    <property type="component" value="Unassembled WGS sequence"/>
</dbReference>
<comment type="caution">
    <text evidence="14">The sequence shown here is derived from an EMBL/GenBank/DDBJ whole genome shotgun (WGS) entry which is preliminary data.</text>
</comment>
<feature type="transmembrane region" description="Helical" evidence="9">
    <location>
        <begin position="509"/>
        <end position="538"/>
    </location>
</feature>
<dbReference type="InterPro" id="IPR010920">
    <property type="entry name" value="LSM_dom_sf"/>
</dbReference>
<dbReference type="PANTHER" id="PTHR30347">
    <property type="entry name" value="POTASSIUM CHANNEL RELATED"/>
    <property type="match status" value="1"/>
</dbReference>
<evidence type="ECO:0000256" key="1">
    <source>
        <dbReference type="ARBA" id="ARBA00004651"/>
    </source>
</evidence>
<evidence type="ECO:0000256" key="7">
    <source>
        <dbReference type="SAM" id="Coils"/>
    </source>
</evidence>
<feature type="signal peptide" evidence="10">
    <location>
        <begin position="1"/>
        <end position="20"/>
    </location>
</feature>
<organism evidence="14 15">
    <name type="scientific">Candidatus Criblamydia sequanensis CRIB-18</name>
    <dbReference type="NCBI Taxonomy" id="1437425"/>
    <lineage>
        <taxon>Bacteria</taxon>
        <taxon>Pseudomonadati</taxon>
        <taxon>Chlamydiota</taxon>
        <taxon>Chlamydiia</taxon>
        <taxon>Parachlamydiales</taxon>
        <taxon>Candidatus Criblamydiaceae</taxon>
        <taxon>Candidatus Criblamydia</taxon>
    </lineage>
</organism>
<evidence type="ECO:0000256" key="4">
    <source>
        <dbReference type="ARBA" id="ARBA00022692"/>
    </source>
</evidence>
<evidence type="ECO:0000256" key="3">
    <source>
        <dbReference type="ARBA" id="ARBA00022475"/>
    </source>
</evidence>
<dbReference type="PANTHER" id="PTHR30347:SF1">
    <property type="entry name" value="MECHANOSENSITIVE CHANNEL MSCK"/>
    <property type="match status" value="1"/>
</dbReference>
<evidence type="ECO:0000259" key="12">
    <source>
        <dbReference type="Pfam" id="PF21082"/>
    </source>
</evidence>
<keyword evidence="10" id="KW-0732">Signal</keyword>
<keyword evidence="6 9" id="KW-0472">Membrane</keyword>
<feature type="transmembrane region" description="Helical" evidence="9">
    <location>
        <begin position="445"/>
        <end position="463"/>
    </location>
</feature>
<dbReference type="InterPro" id="IPR049142">
    <property type="entry name" value="MS_channel_1st"/>
</dbReference>
<dbReference type="SUPFAM" id="SSF50182">
    <property type="entry name" value="Sm-like ribonucleoproteins"/>
    <property type="match status" value="1"/>
</dbReference>
<evidence type="ECO:0000256" key="10">
    <source>
        <dbReference type="SAM" id="SignalP"/>
    </source>
</evidence>
<dbReference type="InterPro" id="IPR023408">
    <property type="entry name" value="MscS_beta-dom_sf"/>
</dbReference>
<evidence type="ECO:0000256" key="5">
    <source>
        <dbReference type="ARBA" id="ARBA00022989"/>
    </source>
</evidence>
<dbReference type="Pfam" id="PF00924">
    <property type="entry name" value="MS_channel_2nd"/>
    <property type="match status" value="1"/>
</dbReference>
<dbReference type="Gene3D" id="1.10.287.1260">
    <property type="match status" value="1"/>
</dbReference>
<evidence type="ECO:0000313" key="14">
    <source>
        <dbReference type="EMBL" id="CDR33427.1"/>
    </source>
</evidence>
<feature type="coiled-coil region" evidence="7">
    <location>
        <begin position="113"/>
        <end position="161"/>
    </location>
</feature>
<comment type="subcellular location">
    <subcellularLocation>
        <location evidence="1">Cell membrane</location>
        <topology evidence="1">Multi-pass membrane protein</topology>
    </subcellularLocation>
</comment>
<reference evidence="14" key="1">
    <citation type="submission" date="2013-12" db="EMBL/GenBank/DDBJ databases">
        <authorList>
            <person name="Linke B."/>
        </authorList>
    </citation>
    <scope>NUCLEOTIDE SEQUENCE [LARGE SCALE GENOMIC DNA]</scope>
    <source>
        <strain evidence="14">CRIB-18</strain>
    </source>
</reference>
<evidence type="ECO:0000256" key="2">
    <source>
        <dbReference type="ARBA" id="ARBA00008017"/>
    </source>
</evidence>
<feature type="transmembrane region" description="Helical" evidence="9">
    <location>
        <begin position="484"/>
        <end position="503"/>
    </location>
</feature>
<feature type="chain" id="PRO_5001853741" evidence="10">
    <location>
        <begin position="21"/>
        <end position="723"/>
    </location>
</feature>
<reference evidence="14" key="2">
    <citation type="submission" date="2014-09" db="EMBL/GenBank/DDBJ databases">
        <title>Criblamydia sequanensis harbors a mega-plasmid encoding arsenite resistance.</title>
        <authorList>
            <person name="Bertelli C."/>
            <person name="Goesmann A."/>
            <person name="Greub G."/>
        </authorList>
    </citation>
    <scope>NUCLEOTIDE SEQUENCE [LARGE SCALE GENOMIC DNA]</scope>
    <source>
        <strain evidence="14">CRIB-18</strain>
    </source>
</reference>
<feature type="domain" description="Mechanosensitive ion channel transmembrane helices 2/3" evidence="13">
    <location>
        <begin position="485"/>
        <end position="524"/>
    </location>
</feature>
<dbReference type="InterPro" id="IPR011014">
    <property type="entry name" value="MscS_channel_TM-2"/>
</dbReference>
<dbReference type="SUPFAM" id="SSF82689">
    <property type="entry name" value="Mechanosensitive channel protein MscS (YggB), C-terminal domain"/>
    <property type="match status" value="1"/>
</dbReference>
<dbReference type="InterPro" id="IPR052702">
    <property type="entry name" value="MscS-like_channel"/>
</dbReference>
<dbReference type="Gene3D" id="3.30.70.100">
    <property type="match status" value="1"/>
</dbReference>
<keyword evidence="15" id="KW-1185">Reference proteome</keyword>
<name>A0A090CY95_9BACT</name>
<dbReference type="STRING" id="1437425.CSEC_0594"/>
<dbReference type="RefSeq" id="WP_053331719.1">
    <property type="nucleotide sequence ID" value="NZ_CCEJ010000003.1"/>
</dbReference>
<feature type="domain" description="Mechanosensitive ion channel MscS C-terminal" evidence="12">
    <location>
        <begin position="602"/>
        <end position="690"/>
    </location>
</feature>
<gene>
    <name evidence="14" type="primary">mscS</name>
    <name evidence="14" type="ORF">CSEC_0594</name>
</gene>
<dbReference type="InterPro" id="IPR049278">
    <property type="entry name" value="MS_channel_C"/>
</dbReference>
<dbReference type="InterPro" id="IPR006685">
    <property type="entry name" value="MscS_channel_2nd"/>
</dbReference>
<evidence type="ECO:0000259" key="11">
    <source>
        <dbReference type="Pfam" id="PF00924"/>
    </source>
</evidence>
<dbReference type="GO" id="GO:0008381">
    <property type="term" value="F:mechanosensitive monoatomic ion channel activity"/>
    <property type="evidence" value="ECO:0007669"/>
    <property type="project" value="UniProtKB-ARBA"/>
</dbReference>
<dbReference type="SUPFAM" id="SSF82861">
    <property type="entry name" value="Mechanosensitive channel protein MscS (YggB), transmembrane region"/>
    <property type="match status" value="1"/>
</dbReference>
<keyword evidence="4 9" id="KW-0812">Transmembrane</keyword>
<evidence type="ECO:0000256" key="8">
    <source>
        <dbReference type="SAM" id="MobiDB-lite"/>
    </source>
</evidence>
<protein>
    <submittedName>
        <fullName evidence="14">Mechanosensitive ion channel protein</fullName>
    </submittedName>
</protein>
<dbReference type="GO" id="GO:0005886">
    <property type="term" value="C:plasma membrane"/>
    <property type="evidence" value="ECO:0007669"/>
    <property type="project" value="UniProtKB-SubCell"/>
</dbReference>
<dbReference type="InterPro" id="IPR011066">
    <property type="entry name" value="MscS_channel_C_sf"/>
</dbReference>
<evidence type="ECO:0000313" key="15">
    <source>
        <dbReference type="Proteomes" id="UP000031552"/>
    </source>
</evidence>
<proteinExistence type="inferred from homology"/>
<comment type="similarity">
    <text evidence="2">Belongs to the MscS (TC 1.A.23) family.</text>
</comment>
<evidence type="ECO:0000259" key="13">
    <source>
        <dbReference type="Pfam" id="PF21088"/>
    </source>
</evidence>
<keyword evidence="5 9" id="KW-1133">Transmembrane helix</keyword>
<accession>A0A090CY95</accession>
<dbReference type="eggNOG" id="COG3264">
    <property type="taxonomic scope" value="Bacteria"/>
</dbReference>
<dbReference type="AlphaFoldDB" id="A0A090CY95"/>
<dbReference type="OrthoDB" id="9809206at2"/>
<feature type="domain" description="Mechanosensitive ion channel MscS" evidence="11">
    <location>
        <begin position="526"/>
        <end position="592"/>
    </location>
</feature>
<keyword evidence="3" id="KW-1003">Cell membrane</keyword>
<dbReference type="Pfam" id="PF21082">
    <property type="entry name" value="MS_channel_3rd"/>
    <property type="match status" value="1"/>
</dbReference>
<dbReference type="EMBL" id="CCEJ010000003">
    <property type="protein sequence ID" value="CDR33427.1"/>
    <property type="molecule type" value="Genomic_DNA"/>
</dbReference>
<evidence type="ECO:0000256" key="6">
    <source>
        <dbReference type="ARBA" id="ARBA00023136"/>
    </source>
</evidence>
<feature type="region of interest" description="Disordered" evidence="8">
    <location>
        <begin position="702"/>
        <end position="723"/>
    </location>
</feature>